<gene>
    <name evidence="1" type="ORF">ZIOFF_019544</name>
</gene>
<proteinExistence type="predicted"/>
<protein>
    <submittedName>
        <fullName evidence="1">Uncharacterized protein</fullName>
    </submittedName>
</protein>
<organism evidence="1 2">
    <name type="scientific">Zingiber officinale</name>
    <name type="common">Ginger</name>
    <name type="synonym">Amomum zingiber</name>
    <dbReference type="NCBI Taxonomy" id="94328"/>
    <lineage>
        <taxon>Eukaryota</taxon>
        <taxon>Viridiplantae</taxon>
        <taxon>Streptophyta</taxon>
        <taxon>Embryophyta</taxon>
        <taxon>Tracheophyta</taxon>
        <taxon>Spermatophyta</taxon>
        <taxon>Magnoliopsida</taxon>
        <taxon>Liliopsida</taxon>
        <taxon>Zingiberales</taxon>
        <taxon>Zingiberaceae</taxon>
        <taxon>Zingiber</taxon>
    </lineage>
</organism>
<name>A0A8J5LN09_ZINOF</name>
<reference evidence="1 2" key="1">
    <citation type="submission" date="2020-08" db="EMBL/GenBank/DDBJ databases">
        <title>Plant Genome Project.</title>
        <authorList>
            <person name="Zhang R.-G."/>
        </authorList>
    </citation>
    <scope>NUCLEOTIDE SEQUENCE [LARGE SCALE GENOMIC DNA]</scope>
    <source>
        <tissue evidence="1">Rhizome</tissue>
    </source>
</reference>
<dbReference type="AlphaFoldDB" id="A0A8J5LN09"/>
<comment type="caution">
    <text evidence="1">The sequence shown here is derived from an EMBL/GenBank/DDBJ whole genome shotgun (WGS) entry which is preliminary data.</text>
</comment>
<dbReference type="EMBL" id="JACMSC010000005">
    <property type="protein sequence ID" value="KAG6522404.1"/>
    <property type="molecule type" value="Genomic_DNA"/>
</dbReference>
<dbReference type="Proteomes" id="UP000734854">
    <property type="component" value="Unassembled WGS sequence"/>
</dbReference>
<evidence type="ECO:0000313" key="1">
    <source>
        <dbReference type="EMBL" id="KAG6522404.1"/>
    </source>
</evidence>
<evidence type="ECO:0000313" key="2">
    <source>
        <dbReference type="Proteomes" id="UP000734854"/>
    </source>
</evidence>
<keyword evidence="2" id="KW-1185">Reference proteome</keyword>
<sequence>MKKHLVTAIYTLYQKLWKALEFHPSRCGFSVDAIVDGTSSSVDAMVDGMVIFTGSAKQRKIVRLKVARDVLQKLCMEAISFEDDDFYDGRNLQKQKKRLSDYCDKRRWMKPSHCNRKAKRARDAMPKLSGVEAVSFQDNDVDDGQNLHKQRLYVYCDKRR</sequence>
<accession>A0A8J5LN09</accession>